<dbReference type="GO" id="GO:0005737">
    <property type="term" value="C:cytoplasm"/>
    <property type="evidence" value="ECO:0007669"/>
    <property type="project" value="TreeGrafter"/>
</dbReference>
<dbReference type="Pfam" id="PF00782">
    <property type="entry name" value="DSPc"/>
    <property type="match status" value="1"/>
</dbReference>
<dbReference type="PROSITE" id="PS50056">
    <property type="entry name" value="TYR_PHOSPHATASE_2"/>
    <property type="match status" value="1"/>
</dbReference>
<feature type="region of interest" description="Disordered" evidence="2">
    <location>
        <begin position="1"/>
        <end position="20"/>
    </location>
</feature>
<reference evidence="4" key="1">
    <citation type="submission" date="2018-03" db="EMBL/GenBank/DDBJ databases">
        <authorList>
            <person name="Guldener U."/>
        </authorList>
    </citation>
    <scope>NUCLEOTIDE SEQUENCE</scope>
</reference>
<proteinExistence type="inferred from homology"/>
<evidence type="ECO:0000256" key="1">
    <source>
        <dbReference type="ARBA" id="ARBA00009649"/>
    </source>
</evidence>
<feature type="region of interest" description="Disordered" evidence="2">
    <location>
        <begin position="576"/>
        <end position="604"/>
    </location>
</feature>
<name>A0AAE8MS18_9PEZI</name>
<dbReference type="EMBL" id="ONZQ02000002">
    <property type="protein sequence ID" value="SPN98559.1"/>
    <property type="molecule type" value="Genomic_DNA"/>
</dbReference>
<sequence length="604" mass="65270">MDIPISATSKPNAPYSRRAPSPPFIPVARTCVNQLQGPPTITPSFSAVDPGTLSEDDLQILTGGLEQIAVERSVSWTYPMRHAAQSILDFLYVGPRPVVKDTEWLSARGITMVVLAHDVGFGATIGKFAERFTAGLGIEMLLVPVASAQDLVASFDDVIRAVSLNVVGVYRRSGGERKGKVLVTCQTGNDRSTVIAAAYLMSVFGVSMVEAVNFVMAQRFCANFDEECKRILCAWEEILQARKDVYGARPQRDAVGAGPAGAAGAQGGGVADQSGGGKKRRIEDTRDEDDMDIEDAETHENMDADRYYGRDAFMPFIDGLSNISGEPDDQMPRGNDTEEGEDYGYMSCLTTSPDGSEDTHQSPIESLNRTFTRRLSAPQGAVQSIVRTPTPPPMGTARRSKKAKGTAEKIRQAKGKAPTGREVQSANNEGDTFQSKNKKAQTATEVQISPEQAAQHNSSLDFDRFQRCPDEGFSFLRKDAAEMYGQPLGPDCAGYSRGCLSTESYVALQPYPETLRTTLNMDRRVSEKWSLKHALHVAATKNIARDKQLESSNLVEGSIASSNRCEASGSLEIGRQASLTEVGPANLRQSDDSESAVTTSAGNP</sequence>
<dbReference type="GO" id="GO:0005654">
    <property type="term" value="C:nucleoplasm"/>
    <property type="evidence" value="ECO:0007669"/>
    <property type="project" value="TreeGrafter"/>
</dbReference>
<dbReference type="SMART" id="SM00195">
    <property type="entry name" value="DSPc"/>
    <property type="match status" value="1"/>
</dbReference>
<dbReference type="GO" id="GO:1990444">
    <property type="term" value="F:F-box domain binding"/>
    <property type="evidence" value="ECO:0007669"/>
    <property type="project" value="TreeGrafter"/>
</dbReference>
<dbReference type="PANTHER" id="PTHR46588:SF1">
    <property type="entry name" value="SERINE_THREONINE_TYROSINE-INTERACTING PROTEIN"/>
    <property type="match status" value="1"/>
</dbReference>
<feature type="compositionally biased region" description="Polar residues" evidence="2">
    <location>
        <begin position="1"/>
        <end position="11"/>
    </location>
</feature>
<dbReference type="InterPro" id="IPR029021">
    <property type="entry name" value="Prot-tyrosine_phosphatase-like"/>
</dbReference>
<evidence type="ECO:0000313" key="4">
    <source>
        <dbReference type="EMBL" id="SPN98559.1"/>
    </source>
</evidence>
<feature type="region of interest" description="Disordered" evidence="2">
    <location>
        <begin position="377"/>
        <end position="458"/>
    </location>
</feature>
<evidence type="ECO:0000313" key="5">
    <source>
        <dbReference type="Proteomes" id="UP001187682"/>
    </source>
</evidence>
<gene>
    <name evidence="4" type="ORF">DNG_01605</name>
</gene>
<evidence type="ECO:0000259" key="3">
    <source>
        <dbReference type="PROSITE" id="PS50056"/>
    </source>
</evidence>
<keyword evidence="5" id="KW-1185">Reference proteome</keyword>
<dbReference type="InterPro" id="IPR000387">
    <property type="entry name" value="Tyr_Pase_dom"/>
</dbReference>
<dbReference type="PANTHER" id="PTHR46588">
    <property type="entry name" value="SERINE/THREONINE/TYROSINE-INTERACTING PROTEIN"/>
    <property type="match status" value="1"/>
</dbReference>
<feature type="compositionally biased region" description="Polar residues" evidence="2">
    <location>
        <begin position="422"/>
        <end position="458"/>
    </location>
</feature>
<dbReference type="Proteomes" id="UP001187682">
    <property type="component" value="Unassembled WGS sequence"/>
</dbReference>
<organism evidence="4 5">
    <name type="scientific">Cephalotrichum gorgonifer</name>
    <dbReference type="NCBI Taxonomy" id="2041049"/>
    <lineage>
        <taxon>Eukaryota</taxon>
        <taxon>Fungi</taxon>
        <taxon>Dikarya</taxon>
        <taxon>Ascomycota</taxon>
        <taxon>Pezizomycotina</taxon>
        <taxon>Sordariomycetes</taxon>
        <taxon>Hypocreomycetidae</taxon>
        <taxon>Microascales</taxon>
        <taxon>Microascaceae</taxon>
        <taxon>Cephalotrichum</taxon>
    </lineage>
</organism>
<feature type="compositionally biased region" description="Polar residues" evidence="2">
    <location>
        <begin position="595"/>
        <end position="604"/>
    </location>
</feature>
<dbReference type="GO" id="GO:0070372">
    <property type="term" value="P:regulation of ERK1 and ERK2 cascade"/>
    <property type="evidence" value="ECO:0007669"/>
    <property type="project" value="TreeGrafter"/>
</dbReference>
<comment type="caution">
    <text evidence="4">The sequence shown here is derived from an EMBL/GenBank/DDBJ whole genome shotgun (WGS) entry which is preliminary data.</text>
</comment>
<evidence type="ECO:0000256" key="2">
    <source>
        <dbReference type="SAM" id="MobiDB-lite"/>
    </source>
</evidence>
<feature type="compositionally biased region" description="Gly residues" evidence="2">
    <location>
        <begin position="258"/>
        <end position="276"/>
    </location>
</feature>
<feature type="domain" description="Tyrosine specific protein phosphatases" evidence="3">
    <location>
        <begin position="153"/>
        <end position="219"/>
    </location>
</feature>
<dbReference type="InterPro" id="IPR000340">
    <property type="entry name" value="Dual-sp_phosphatase_cat-dom"/>
</dbReference>
<dbReference type="InterPro" id="IPR020422">
    <property type="entry name" value="TYR_PHOSPHATASE_DUAL_dom"/>
</dbReference>
<comment type="similarity">
    <text evidence="1">Belongs to the protein-tyrosine phosphatase family. Non-receptor class subfamily.</text>
</comment>
<dbReference type="InterPro" id="IPR052449">
    <property type="entry name" value="STYX-Interacting_Phosphatase"/>
</dbReference>
<feature type="region of interest" description="Disordered" evidence="2">
    <location>
        <begin position="252"/>
        <end position="302"/>
    </location>
</feature>
<dbReference type="CDD" id="cd14498">
    <property type="entry name" value="DSP"/>
    <property type="match status" value="1"/>
</dbReference>
<dbReference type="Gene3D" id="3.90.190.10">
    <property type="entry name" value="Protein tyrosine phosphatase superfamily"/>
    <property type="match status" value="1"/>
</dbReference>
<dbReference type="GO" id="GO:0140096">
    <property type="term" value="F:catalytic activity, acting on a protein"/>
    <property type="evidence" value="ECO:0007669"/>
    <property type="project" value="UniProtKB-ARBA"/>
</dbReference>
<feature type="compositionally biased region" description="Acidic residues" evidence="2">
    <location>
        <begin position="285"/>
        <end position="295"/>
    </location>
</feature>
<dbReference type="GO" id="GO:0062026">
    <property type="term" value="P:negative regulation of SCF-dependent proteasomal ubiquitin-dependent catabolic process"/>
    <property type="evidence" value="ECO:0007669"/>
    <property type="project" value="TreeGrafter"/>
</dbReference>
<accession>A0AAE8MS18</accession>
<protein>
    <recommendedName>
        <fullName evidence="3">Tyrosine specific protein phosphatases domain-containing protein</fullName>
    </recommendedName>
</protein>
<dbReference type="SUPFAM" id="SSF52799">
    <property type="entry name" value="(Phosphotyrosine protein) phosphatases II"/>
    <property type="match status" value="1"/>
</dbReference>
<dbReference type="AlphaFoldDB" id="A0AAE8MS18"/>